<name>A0ACB9E6F3_9ASTR</name>
<dbReference type="Proteomes" id="UP001056120">
    <property type="component" value="Linkage Group LG18"/>
</dbReference>
<keyword evidence="2" id="KW-1185">Reference proteome</keyword>
<proteinExistence type="predicted"/>
<gene>
    <name evidence="1" type="ORF">L1987_54288</name>
</gene>
<reference evidence="2" key="1">
    <citation type="journal article" date="2022" name="Mol. Ecol. Resour.">
        <title>The genomes of chicory, endive, great burdock and yacon provide insights into Asteraceae palaeo-polyploidization history and plant inulin production.</title>
        <authorList>
            <person name="Fan W."/>
            <person name="Wang S."/>
            <person name="Wang H."/>
            <person name="Wang A."/>
            <person name="Jiang F."/>
            <person name="Liu H."/>
            <person name="Zhao H."/>
            <person name="Xu D."/>
            <person name="Zhang Y."/>
        </authorList>
    </citation>
    <scope>NUCLEOTIDE SEQUENCE [LARGE SCALE GENOMIC DNA]</scope>
    <source>
        <strain evidence="2">cv. Yunnan</strain>
    </source>
</reference>
<accession>A0ACB9E6F3</accession>
<organism evidence="1 2">
    <name type="scientific">Smallanthus sonchifolius</name>
    <dbReference type="NCBI Taxonomy" id="185202"/>
    <lineage>
        <taxon>Eukaryota</taxon>
        <taxon>Viridiplantae</taxon>
        <taxon>Streptophyta</taxon>
        <taxon>Embryophyta</taxon>
        <taxon>Tracheophyta</taxon>
        <taxon>Spermatophyta</taxon>
        <taxon>Magnoliopsida</taxon>
        <taxon>eudicotyledons</taxon>
        <taxon>Gunneridae</taxon>
        <taxon>Pentapetalae</taxon>
        <taxon>asterids</taxon>
        <taxon>campanulids</taxon>
        <taxon>Asterales</taxon>
        <taxon>Asteraceae</taxon>
        <taxon>Asteroideae</taxon>
        <taxon>Heliantheae alliance</taxon>
        <taxon>Millerieae</taxon>
        <taxon>Smallanthus</taxon>
    </lineage>
</organism>
<comment type="caution">
    <text evidence="1">The sequence shown here is derived from an EMBL/GenBank/DDBJ whole genome shotgun (WGS) entry which is preliminary data.</text>
</comment>
<evidence type="ECO:0000313" key="1">
    <source>
        <dbReference type="EMBL" id="KAI3754504.1"/>
    </source>
</evidence>
<reference evidence="1 2" key="2">
    <citation type="journal article" date="2022" name="Mol. Ecol. Resour.">
        <title>The genomes of chicory, endive, great burdock and yacon provide insights into Asteraceae paleo-polyploidization history and plant inulin production.</title>
        <authorList>
            <person name="Fan W."/>
            <person name="Wang S."/>
            <person name="Wang H."/>
            <person name="Wang A."/>
            <person name="Jiang F."/>
            <person name="Liu H."/>
            <person name="Zhao H."/>
            <person name="Xu D."/>
            <person name="Zhang Y."/>
        </authorList>
    </citation>
    <scope>NUCLEOTIDE SEQUENCE [LARGE SCALE GENOMIC DNA]</scope>
    <source>
        <strain evidence="2">cv. Yunnan</strain>
        <tissue evidence="1">Leaves</tissue>
    </source>
</reference>
<dbReference type="EMBL" id="CM042035">
    <property type="protein sequence ID" value="KAI3754504.1"/>
    <property type="molecule type" value="Genomic_DNA"/>
</dbReference>
<evidence type="ECO:0000313" key="2">
    <source>
        <dbReference type="Proteomes" id="UP001056120"/>
    </source>
</evidence>
<sequence>MMFYVPSEIDPLVDSEPNFPHPLIGDILKVKVNKLASTKTNISYSYYSIPYCRPNKIVNSVENLGEILRGDHIQNSPYQFRMGVPMMCNIVCRITLDEKTTKELKEKIDDEYLANM</sequence>
<protein>
    <submittedName>
        <fullName evidence="1">Uncharacterized protein</fullName>
    </submittedName>
</protein>